<reference evidence="2" key="1">
    <citation type="submission" date="2020-02" db="EMBL/GenBank/DDBJ databases">
        <authorList>
            <person name="Meier V. D."/>
        </authorList>
    </citation>
    <scope>NUCLEOTIDE SEQUENCE</scope>
    <source>
        <strain evidence="2">AVDCRST_MAG01</strain>
    </source>
</reference>
<feature type="transmembrane region" description="Helical" evidence="1">
    <location>
        <begin position="20"/>
        <end position="43"/>
    </location>
</feature>
<gene>
    <name evidence="2" type="ORF">AVDCRST_MAG01-01-2252</name>
</gene>
<keyword evidence="1" id="KW-0472">Membrane</keyword>
<dbReference type="EMBL" id="CADCUW010000316">
    <property type="protein sequence ID" value="CAA9420974.1"/>
    <property type="molecule type" value="Genomic_DNA"/>
</dbReference>
<dbReference type="Pfam" id="PF13367">
    <property type="entry name" value="PrsW-protease"/>
    <property type="match status" value="1"/>
</dbReference>
<dbReference type="GO" id="GO:0008233">
    <property type="term" value="F:peptidase activity"/>
    <property type="evidence" value="ECO:0007669"/>
    <property type="project" value="InterPro"/>
</dbReference>
<evidence type="ECO:0000313" key="2">
    <source>
        <dbReference type="EMBL" id="CAA9420974.1"/>
    </source>
</evidence>
<accession>A0A6J4PNG8</accession>
<dbReference type="InterPro" id="IPR026898">
    <property type="entry name" value="PrsW"/>
</dbReference>
<keyword evidence="1" id="KW-1133">Transmembrane helix</keyword>
<organism evidence="2">
    <name type="scientific">uncultured Rubrobacteraceae bacterium</name>
    <dbReference type="NCBI Taxonomy" id="349277"/>
    <lineage>
        <taxon>Bacteria</taxon>
        <taxon>Bacillati</taxon>
        <taxon>Actinomycetota</taxon>
        <taxon>Rubrobacteria</taxon>
        <taxon>Rubrobacterales</taxon>
        <taxon>Rubrobacteraceae</taxon>
        <taxon>environmental samples</taxon>
    </lineage>
</organism>
<feature type="transmembrane region" description="Helical" evidence="1">
    <location>
        <begin position="77"/>
        <end position="99"/>
    </location>
</feature>
<feature type="transmembrane region" description="Helical" evidence="1">
    <location>
        <begin position="50"/>
        <end position="71"/>
    </location>
</feature>
<name>A0A6J4PNG8_9ACTN</name>
<feature type="non-terminal residue" evidence="2">
    <location>
        <position position="1"/>
    </location>
</feature>
<dbReference type="AlphaFoldDB" id="A0A6J4PNG8"/>
<keyword evidence="1" id="KW-0812">Transmembrane</keyword>
<protein>
    <submittedName>
        <fullName evidence="2">Putative membrane protein</fullName>
    </submittedName>
</protein>
<proteinExistence type="predicted"/>
<sequence>AEDILYGLQYGSETFVVRRIFGGFAHAAFTSLTGIGIGLIPWVQSRLLKVLLPLVGLAGAILLHATFNFTATTFGPVAYLVLFCVILFYVILIILWLWMERRVIRTELREEVKAGTITAEEYSILPSYFRKTGYYLGLLFRGRFRTWSRARKVHGAAVELAVSKRLARRSDTAIRRDRVLALRNKIGRLRGEATLGTAT</sequence>
<evidence type="ECO:0000256" key="1">
    <source>
        <dbReference type="SAM" id="Phobius"/>
    </source>
</evidence>
<dbReference type="PANTHER" id="PTHR36844:SF1">
    <property type="entry name" value="PROTEASE PRSW"/>
    <property type="match status" value="1"/>
</dbReference>
<dbReference type="PANTHER" id="PTHR36844">
    <property type="entry name" value="PROTEASE PRSW"/>
    <property type="match status" value="1"/>
</dbReference>